<dbReference type="PANTHER" id="PTHR45398:SF1">
    <property type="entry name" value="ENZYME, PUTATIVE (JCVI)-RELATED"/>
    <property type="match status" value="1"/>
</dbReference>
<dbReference type="SUPFAM" id="SSF56801">
    <property type="entry name" value="Acetyl-CoA synthetase-like"/>
    <property type="match status" value="1"/>
</dbReference>
<keyword evidence="4" id="KW-1185">Reference proteome</keyword>
<dbReference type="InterPro" id="IPR042099">
    <property type="entry name" value="ANL_N_sf"/>
</dbReference>
<protein>
    <recommendedName>
        <fullName evidence="5">Condensation domain-containing protein</fullName>
    </recommendedName>
</protein>
<feature type="non-terminal residue" evidence="3">
    <location>
        <position position="1"/>
    </location>
</feature>
<feature type="domain" description="Condensation" evidence="2">
    <location>
        <begin position="3"/>
        <end position="83"/>
    </location>
</feature>
<dbReference type="Pfam" id="PF00501">
    <property type="entry name" value="AMP-binding"/>
    <property type="match status" value="1"/>
</dbReference>
<dbReference type="Gene3D" id="3.30.559.30">
    <property type="entry name" value="Nonribosomal peptide synthetase, condensation domain"/>
    <property type="match status" value="1"/>
</dbReference>
<evidence type="ECO:0000313" key="4">
    <source>
        <dbReference type="Proteomes" id="UP000187412"/>
    </source>
</evidence>
<feature type="non-terminal residue" evidence="3">
    <location>
        <position position="141"/>
    </location>
</feature>
<evidence type="ECO:0008006" key="5">
    <source>
        <dbReference type="Google" id="ProtNLM"/>
    </source>
</evidence>
<evidence type="ECO:0000259" key="2">
    <source>
        <dbReference type="Pfam" id="PF00668"/>
    </source>
</evidence>
<dbReference type="InterPro" id="IPR001242">
    <property type="entry name" value="Condensation_dom"/>
</dbReference>
<accession>A0ABX3GP82</accession>
<dbReference type="RefSeq" id="WP_144024548.1">
    <property type="nucleotide sequence ID" value="NZ_MPTB01000159.1"/>
</dbReference>
<gene>
    <name evidence="3" type="ORF">BSK56_33810</name>
</gene>
<dbReference type="PANTHER" id="PTHR45398">
    <property type="match status" value="1"/>
</dbReference>
<dbReference type="Proteomes" id="UP000187412">
    <property type="component" value="Unassembled WGS sequence"/>
</dbReference>
<comment type="caution">
    <text evidence="3">The sequence shown here is derived from an EMBL/GenBank/DDBJ whole genome shotgun (WGS) entry which is preliminary data.</text>
</comment>
<proteinExistence type="predicted"/>
<evidence type="ECO:0000259" key="1">
    <source>
        <dbReference type="Pfam" id="PF00501"/>
    </source>
</evidence>
<dbReference type="SUPFAM" id="SSF52777">
    <property type="entry name" value="CoA-dependent acyltransferases"/>
    <property type="match status" value="1"/>
</dbReference>
<dbReference type="Gene3D" id="3.40.50.12780">
    <property type="entry name" value="N-terminal domain of ligase-like"/>
    <property type="match status" value="1"/>
</dbReference>
<feature type="domain" description="AMP-dependent synthetase/ligase" evidence="1">
    <location>
        <begin position="103"/>
        <end position="140"/>
    </location>
</feature>
<sequence length="141" mass="15574">ADVDVRPVELNHRATKFDLTLNVAEGDQGLQLLLEYSCALFNGETAGRYLMHFVQLLSQITGQPEARIGSISLVTAEEKQQLLHTFNDTAAEYPQEATIHGLFEAQVEKTPDAVAAVYGDQQLTYAELNARANQLAWTLRG</sequence>
<organism evidence="3 4">
    <name type="scientific">Paenibacillus borealis</name>
    <dbReference type="NCBI Taxonomy" id="160799"/>
    <lineage>
        <taxon>Bacteria</taxon>
        <taxon>Bacillati</taxon>
        <taxon>Bacillota</taxon>
        <taxon>Bacilli</taxon>
        <taxon>Bacillales</taxon>
        <taxon>Paenibacillaceae</taxon>
        <taxon>Paenibacillus</taxon>
    </lineage>
</organism>
<dbReference type="InterPro" id="IPR000873">
    <property type="entry name" value="AMP-dep_synth/lig_dom"/>
</dbReference>
<reference evidence="3 4" key="1">
    <citation type="submission" date="2016-10" db="EMBL/GenBank/DDBJ databases">
        <title>Paenibacillus species isolates.</title>
        <authorList>
            <person name="Beno S.M."/>
        </authorList>
    </citation>
    <scope>NUCLEOTIDE SEQUENCE [LARGE SCALE GENOMIC DNA]</scope>
    <source>
        <strain evidence="3 4">FSL H7-0744</strain>
    </source>
</reference>
<dbReference type="Pfam" id="PF00668">
    <property type="entry name" value="Condensation"/>
    <property type="match status" value="1"/>
</dbReference>
<evidence type="ECO:0000313" key="3">
    <source>
        <dbReference type="EMBL" id="OMD33907.1"/>
    </source>
</evidence>
<dbReference type="EMBL" id="MPTB01000159">
    <property type="protein sequence ID" value="OMD33907.1"/>
    <property type="molecule type" value="Genomic_DNA"/>
</dbReference>
<name>A0ABX3GP82_PAEBO</name>